<dbReference type="GO" id="GO:0004758">
    <property type="term" value="F:serine C-palmitoyltransferase activity"/>
    <property type="evidence" value="ECO:0007669"/>
    <property type="project" value="UniProtKB-EC"/>
</dbReference>
<evidence type="ECO:0000256" key="4">
    <source>
        <dbReference type="ARBA" id="ARBA00022679"/>
    </source>
</evidence>
<dbReference type="PANTHER" id="PTHR13693:SF3">
    <property type="entry name" value="LD36009P"/>
    <property type="match status" value="1"/>
</dbReference>
<keyword evidence="6" id="KW-0012">Acyltransferase</keyword>
<dbReference type="WBParaSite" id="SMUV_0000101901-mRNA-1">
    <property type="protein sequence ID" value="SMUV_0000101901-mRNA-1"/>
    <property type="gene ID" value="SMUV_0000101901"/>
</dbReference>
<protein>
    <recommendedName>
        <fullName evidence="3">serine C-palmitoyltransferase</fullName>
        <ecNumber evidence="3">2.3.1.50</ecNumber>
    </recommendedName>
</protein>
<dbReference type="GO" id="GO:0046513">
    <property type="term" value="P:ceramide biosynthetic process"/>
    <property type="evidence" value="ECO:0007669"/>
    <property type="project" value="TreeGrafter"/>
</dbReference>
<dbReference type="Gene3D" id="3.90.1150.10">
    <property type="entry name" value="Aspartate Aminotransferase, domain 1"/>
    <property type="match status" value="1"/>
</dbReference>
<evidence type="ECO:0000256" key="8">
    <source>
        <dbReference type="RuleBase" id="RU003693"/>
    </source>
</evidence>
<dbReference type="GO" id="GO:0017059">
    <property type="term" value="C:serine palmitoyltransferase complex"/>
    <property type="evidence" value="ECO:0007669"/>
    <property type="project" value="TreeGrafter"/>
</dbReference>
<dbReference type="PROSITE" id="PS00599">
    <property type="entry name" value="AA_TRANSFER_CLASS_2"/>
    <property type="match status" value="1"/>
</dbReference>
<evidence type="ECO:0000256" key="1">
    <source>
        <dbReference type="ARBA" id="ARBA00001933"/>
    </source>
</evidence>
<sequence>VSFQKTIFEALCVYISWAVLLIFAHLRQFLIKYEIKDFPPLYDGLMPVYTRHCYMRVRDVFERPIGSVPGATVKLLDRYTTDGCWTFKFTGTQTEVINTGSYNYLGFAQNFGVCAESAAEIIGKQGLSTCGTIMTTGYSKIQHDLEELVAKFVGAEAAICFSMGYATNSMNIVCLADKNSLIVSDEHNHTSLILGSRLSGAKIKVFKHDDMEDLEKILKKAVAYGNPTTRQPYKKILIIVEGIYSMEGSICNLPRIIELKKKYKAYLYLDEAHSIGALGATGRGVVEYWGCNPRDVDILMGTFTKSFGGSGGYIAGLKKTIDYIRINSHTGYYSLPMSPPVAEQIYTSMSVIMGLDGTNDGQERIERLARNTRYFRKRLKQMGFLVYGSDDSPVVPVLLYYPAKCGYWGREMLKRRVGVVVVSFPATAMTESRVRICLSAAHTKEMLDRTLDAMQEVGELTNVFYSRKRPNIRESDIVW</sequence>
<keyword evidence="9" id="KW-0812">Transmembrane</keyword>
<dbReference type="InterPro" id="IPR050087">
    <property type="entry name" value="AON_synthase_class-II"/>
</dbReference>
<dbReference type="SUPFAM" id="SSF53383">
    <property type="entry name" value="PLP-dependent transferases"/>
    <property type="match status" value="1"/>
</dbReference>
<dbReference type="Pfam" id="PF00155">
    <property type="entry name" value="Aminotran_1_2"/>
    <property type="match status" value="1"/>
</dbReference>
<dbReference type="STRING" id="451379.A0A0N5AA53"/>
<evidence type="ECO:0000256" key="9">
    <source>
        <dbReference type="SAM" id="Phobius"/>
    </source>
</evidence>
<dbReference type="Proteomes" id="UP000046393">
    <property type="component" value="Unplaced"/>
</dbReference>
<evidence type="ECO:0000256" key="3">
    <source>
        <dbReference type="ARBA" id="ARBA00013220"/>
    </source>
</evidence>
<dbReference type="FunFam" id="3.90.1150.10:FF:000004">
    <property type="entry name" value="2-amino-3-ketobutyrate coenzyme A ligase"/>
    <property type="match status" value="1"/>
</dbReference>
<evidence type="ECO:0000256" key="2">
    <source>
        <dbReference type="ARBA" id="ARBA00008392"/>
    </source>
</evidence>
<evidence type="ECO:0000256" key="6">
    <source>
        <dbReference type="ARBA" id="ARBA00023315"/>
    </source>
</evidence>
<evidence type="ECO:0000256" key="5">
    <source>
        <dbReference type="ARBA" id="ARBA00022898"/>
    </source>
</evidence>
<dbReference type="AlphaFoldDB" id="A0A0N5AA53"/>
<dbReference type="GO" id="GO:0016020">
    <property type="term" value="C:membrane"/>
    <property type="evidence" value="ECO:0007669"/>
    <property type="project" value="GOC"/>
</dbReference>
<dbReference type="InterPro" id="IPR001917">
    <property type="entry name" value="Aminotrans_II_pyridoxalP_BS"/>
</dbReference>
<dbReference type="InterPro" id="IPR015422">
    <property type="entry name" value="PyrdxlP-dep_Trfase_small"/>
</dbReference>
<reference evidence="12" key="1">
    <citation type="submission" date="2017-02" db="UniProtKB">
        <authorList>
            <consortium name="WormBaseParasite"/>
        </authorList>
    </citation>
    <scope>IDENTIFICATION</scope>
</reference>
<keyword evidence="9" id="KW-1133">Transmembrane helix</keyword>
<evidence type="ECO:0000313" key="12">
    <source>
        <dbReference type="WBParaSite" id="SMUV_0000101901-mRNA-1"/>
    </source>
</evidence>
<evidence type="ECO:0000313" key="11">
    <source>
        <dbReference type="Proteomes" id="UP000046393"/>
    </source>
</evidence>
<keyword evidence="9" id="KW-0472">Membrane</keyword>
<keyword evidence="5 8" id="KW-0663">Pyridoxal phosphate</keyword>
<dbReference type="InterPro" id="IPR015421">
    <property type="entry name" value="PyrdxlP-dep_Trfase_major"/>
</dbReference>
<evidence type="ECO:0000256" key="7">
    <source>
        <dbReference type="ARBA" id="ARBA00048528"/>
    </source>
</evidence>
<dbReference type="EC" id="2.3.1.50" evidence="3"/>
<evidence type="ECO:0000259" key="10">
    <source>
        <dbReference type="Pfam" id="PF00155"/>
    </source>
</evidence>
<dbReference type="GO" id="GO:0030170">
    <property type="term" value="F:pyridoxal phosphate binding"/>
    <property type="evidence" value="ECO:0007669"/>
    <property type="project" value="InterPro"/>
</dbReference>
<accession>A0A0N5AA53</accession>
<feature type="transmembrane region" description="Helical" evidence="9">
    <location>
        <begin position="6"/>
        <end position="26"/>
    </location>
</feature>
<comment type="catalytic activity">
    <reaction evidence="7">
        <text>L-serine + hexadecanoyl-CoA + H(+) = 3-oxosphinganine + CO2 + CoA</text>
        <dbReference type="Rhea" id="RHEA:14761"/>
        <dbReference type="ChEBI" id="CHEBI:15378"/>
        <dbReference type="ChEBI" id="CHEBI:16526"/>
        <dbReference type="ChEBI" id="CHEBI:33384"/>
        <dbReference type="ChEBI" id="CHEBI:57287"/>
        <dbReference type="ChEBI" id="CHEBI:57379"/>
        <dbReference type="ChEBI" id="CHEBI:58299"/>
        <dbReference type="EC" id="2.3.1.50"/>
    </reaction>
</comment>
<dbReference type="InterPro" id="IPR015424">
    <property type="entry name" value="PyrdxlP-dep_Trfase"/>
</dbReference>
<organism evidence="11 12">
    <name type="scientific">Syphacia muris</name>
    <dbReference type="NCBI Taxonomy" id="451379"/>
    <lineage>
        <taxon>Eukaryota</taxon>
        <taxon>Metazoa</taxon>
        <taxon>Ecdysozoa</taxon>
        <taxon>Nematoda</taxon>
        <taxon>Chromadorea</taxon>
        <taxon>Rhabditida</taxon>
        <taxon>Spirurina</taxon>
        <taxon>Oxyuridomorpha</taxon>
        <taxon>Oxyuroidea</taxon>
        <taxon>Oxyuridae</taxon>
        <taxon>Syphacia</taxon>
    </lineage>
</organism>
<dbReference type="Gene3D" id="3.40.640.10">
    <property type="entry name" value="Type I PLP-dependent aspartate aminotransferase-like (Major domain)"/>
    <property type="match status" value="1"/>
</dbReference>
<feature type="domain" description="Aminotransferase class I/classII large" evidence="10">
    <location>
        <begin position="95"/>
        <end position="453"/>
    </location>
</feature>
<comment type="similarity">
    <text evidence="2 8">Belongs to the class-II pyridoxal-phosphate-dependent aminotransferase family.</text>
</comment>
<dbReference type="PANTHER" id="PTHR13693">
    <property type="entry name" value="CLASS II AMINOTRANSFERASE/8-AMINO-7-OXONONANOATE SYNTHASE"/>
    <property type="match status" value="1"/>
</dbReference>
<name>A0A0N5AA53_9BILA</name>
<proteinExistence type="inferred from homology"/>
<dbReference type="CDD" id="cd06454">
    <property type="entry name" value="KBL_like"/>
    <property type="match status" value="1"/>
</dbReference>
<comment type="cofactor">
    <cofactor evidence="1 8">
        <name>pyridoxal 5'-phosphate</name>
        <dbReference type="ChEBI" id="CHEBI:597326"/>
    </cofactor>
</comment>
<dbReference type="InterPro" id="IPR004839">
    <property type="entry name" value="Aminotransferase_I/II_large"/>
</dbReference>
<dbReference type="GO" id="GO:0046512">
    <property type="term" value="P:sphingosine biosynthetic process"/>
    <property type="evidence" value="ECO:0007669"/>
    <property type="project" value="TreeGrafter"/>
</dbReference>
<keyword evidence="4" id="KW-0808">Transferase</keyword>
<keyword evidence="11" id="KW-1185">Reference proteome</keyword>